<organism evidence="1">
    <name type="scientific">Anguilla anguilla</name>
    <name type="common">European freshwater eel</name>
    <name type="synonym">Muraena anguilla</name>
    <dbReference type="NCBI Taxonomy" id="7936"/>
    <lineage>
        <taxon>Eukaryota</taxon>
        <taxon>Metazoa</taxon>
        <taxon>Chordata</taxon>
        <taxon>Craniata</taxon>
        <taxon>Vertebrata</taxon>
        <taxon>Euteleostomi</taxon>
        <taxon>Actinopterygii</taxon>
        <taxon>Neopterygii</taxon>
        <taxon>Teleostei</taxon>
        <taxon>Anguilliformes</taxon>
        <taxon>Anguillidae</taxon>
        <taxon>Anguilla</taxon>
    </lineage>
</organism>
<reference evidence="1" key="1">
    <citation type="submission" date="2014-11" db="EMBL/GenBank/DDBJ databases">
        <authorList>
            <person name="Amaro Gonzalez C."/>
        </authorList>
    </citation>
    <scope>NUCLEOTIDE SEQUENCE</scope>
</reference>
<sequence>MLKCSSALQYIHFEHAQGSHDRMKWSKSKINRLHIRVIQGSQAGFQFHCKVHYIQTKRSAISWSLIIIMYVCT</sequence>
<accession>A0A0E9WKR8</accession>
<name>A0A0E9WKR8_ANGAN</name>
<reference evidence="1" key="2">
    <citation type="journal article" date="2015" name="Fish Shellfish Immunol.">
        <title>Early steps in the European eel (Anguilla anguilla)-Vibrio vulnificus interaction in the gills: Role of the RtxA13 toxin.</title>
        <authorList>
            <person name="Callol A."/>
            <person name="Pajuelo D."/>
            <person name="Ebbesson L."/>
            <person name="Teles M."/>
            <person name="MacKenzie S."/>
            <person name="Amaro C."/>
        </authorList>
    </citation>
    <scope>NUCLEOTIDE SEQUENCE</scope>
</reference>
<protein>
    <submittedName>
        <fullName evidence="1">Uncharacterized protein</fullName>
    </submittedName>
</protein>
<dbReference type="EMBL" id="GBXM01017706">
    <property type="protein sequence ID" value="JAH90871.1"/>
    <property type="molecule type" value="Transcribed_RNA"/>
</dbReference>
<proteinExistence type="predicted"/>
<dbReference type="AlphaFoldDB" id="A0A0E9WKR8"/>
<evidence type="ECO:0000313" key="1">
    <source>
        <dbReference type="EMBL" id="JAH90871.1"/>
    </source>
</evidence>